<evidence type="ECO:0000313" key="2">
    <source>
        <dbReference type="EMBL" id="SDD71549.1"/>
    </source>
</evidence>
<keyword evidence="3" id="KW-1185">Reference proteome</keyword>
<reference evidence="2 3" key="1">
    <citation type="submission" date="2016-10" db="EMBL/GenBank/DDBJ databases">
        <authorList>
            <person name="de Groot N.N."/>
        </authorList>
    </citation>
    <scope>NUCLEOTIDE SEQUENCE [LARGE SCALE GENOMIC DNA]</scope>
    <source>
        <strain evidence="2 3">DSM 23421</strain>
    </source>
</reference>
<dbReference type="STRING" id="641691.SAMN05421636_101492"/>
<accession>A0A1G6X0E7</accession>
<gene>
    <name evidence="2" type="ORF">SAMN05421636_101492</name>
</gene>
<organism evidence="2 3">
    <name type="scientific">Pricia antarctica</name>
    <dbReference type="NCBI Taxonomy" id="641691"/>
    <lineage>
        <taxon>Bacteria</taxon>
        <taxon>Pseudomonadati</taxon>
        <taxon>Bacteroidota</taxon>
        <taxon>Flavobacteriia</taxon>
        <taxon>Flavobacteriales</taxon>
        <taxon>Flavobacteriaceae</taxon>
        <taxon>Pricia</taxon>
    </lineage>
</organism>
<keyword evidence="1" id="KW-1133">Transmembrane helix</keyword>
<keyword evidence="1" id="KW-0472">Membrane</keyword>
<feature type="transmembrane region" description="Helical" evidence="1">
    <location>
        <begin position="12"/>
        <end position="36"/>
    </location>
</feature>
<dbReference type="EMBL" id="FNAO01000001">
    <property type="protein sequence ID" value="SDD71549.1"/>
    <property type="molecule type" value="Genomic_DNA"/>
</dbReference>
<proteinExistence type="predicted"/>
<dbReference type="AlphaFoldDB" id="A0A1G6X0E7"/>
<feature type="transmembrane region" description="Helical" evidence="1">
    <location>
        <begin position="203"/>
        <end position="227"/>
    </location>
</feature>
<dbReference type="Proteomes" id="UP000199109">
    <property type="component" value="Unassembled WGS sequence"/>
</dbReference>
<feature type="transmembrane region" description="Helical" evidence="1">
    <location>
        <begin position="161"/>
        <end position="183"/>
    </location>
</feature>
<keyword evidence="1" id="KW-0812">Transmembrane</keyword>
<feature type="transmembrane region" description="Helical" evidence="1">
    <location>
        <begin position="293"/>
        <end position="311"/>
    </location>
</feature>
<feature type="transmembrane region" description="Helical" evidence="1">
    <location>
        <begin position="239"/>
        <end position="257"/>
    </location>
</feature>
<feature type="transmembrane region" description="Helical" evidence="1">
    <location>
        <begin position="75"/>
        <end position="105"/>
    </location>
</feature>
<feature type="transmembrane region" description="Helical" evidence="1">
    <location>
        <begin position="263"/>
        <end position="281"/>
    </location>
</feature>
<feature type="transmembrane region" description="Helical" evidence="1">
    <location>
        <begin position="125"/>
        <end position="154"/>
    </location>
</feature>
<name>A0A1G6X0E7_9FLAO</name>
<evidence type="ECO:0000313" key="3">
    <source>
        <dbReference type="Proteomes" id="UP000199109"/>
    </source>
</evidence>
<sequence>MISIIFGKTKPINYIIVLTFLFIFYWGVHFFLFGRIYASPQLLQNMLVLGALLFSIFLVNFIVKRNKVTGSNSFSILFYVLLTVVFPETLLDSNAILCSFFLLLATRRLISMRSSRETKFKIFDATIWVLVSSLFYDWAILFLILVFAAIYFYAPKNIRNWLVPFAGLFAVYMVTKCILILAGHEEFLVEHYQLHFSFDVGYFSYWGHSTKLILFASVTFLTGLLAFLKLGKSGFGRVVTMRLIAFSFVIGLVVNLLKLSDNVYPVMIAFFPAVVFMTKYIESIRRAHIKEIVLIAAIVVPFLVLLGSIAIEP</sequence>
<protein>
    <recommendedName>
        <fullName evidence="4">EpsG family protein</fullName>
    </recommendedName>
</protein>
<dbReference type="OrthoDB" id="1439867at2"/>
<evidence type="ECO:0000256" key="1">
    <source>
        <dbReference type="SAM" id="Phobius"/>
    </source>
</evidence>
<evidence type="ECO:0008006" key="4">
    <source>
        <dbReference type="Google" id="ProtNLM"/>
    </source>
</evidence>
<dbReference type="RefSeq" id="WP_091865315.1">
    <property type="nucleotide sequence ID" value="NZ_FNAO01000001.1"/>
</dbReference>
<feature type="transmembrane region" description="Helical" evidence="1">
    <location>
        <begin position="42"/>
        <end position="63"/>
    </location>
</feature>